<evidence type="ECO:0000313" key="4">
    <source>
        <dbReference type="Proteomes" id="UP000318138"/>
    </source>
</evidence>
<dbReference type="PRINTS" id="PR00080">
    <property type="entry name" value="SDRFAMILY"/>
</dbReference>
<dbReference type="CDD" id="cd05233">
    <property type="entry name" value="SDR_c"/>
    <property type="match status" value="1"/>
</dbReference>
<dbReference type="EMBL" id="CP041372">
    <property type="protein sequence ID" value="QKS71013.1"/>
    <property type="molecule type" value="Genomic_DNA"/>
</dbReference>
<evidence type="ECO:0000256" key="1">
    <source>
        <dbReference type="ARBA" id="ARBA00006484"/>
    </source>
</evidence>
<dbReference type="Pfam" id="PF13561">
    <property type="entry name" value="adh_short_C2"/>
    <property type="match status" value="1"/>
</dbReference>
<evidence type="ECO:0000256" key="2">
    <source>
        <dbReference type="ARBA" id="ARBA00023002"/>
    </source>
</evidence>
<dbReference type="GO" id="GO:0008206">
    <property type="term" value="P:bile acid metabolic process"/>
    <property type="evidence" value="ECO:0007669"/>
    <property type="project" value="UniProtKB-ARBA"/>
</dbReference>
<dbReference type="PRINTS" id="PR00081">
    <property type="entry name" value="GDHRDH"/>
</dbReference>
<dbReference type="SUPFAM" id="SSF51735">
    <property type="entry name" value="NAD(P)-binding Rossmann-fold domains"/>
    <property type="match status" value="1"/>
</dbReference>
<dbReference type="FunFam" id="3.40.50.720:FF:000084">
    <property type="entry name" value="Short-chain dehydrogenase reductase"/>
    <property type="match status" value="1"/>
</dbReference>
<dbReference type="KEGG" id="psua:FLK61_30310"/>
<dbReference type="GO" id="GO:0016491">
    <property type="term" value="F:oxidoreductase activity"/>
    <property type="evidence" value="ECO:0007669"/>
    <property type="project" value="UniProtKB-KW"/>
</dbReference>
<keyword evidence="4" id="KW-1185">Reference proteome</keyword>
<keyword evidence="2" id="KW-0560">Oxidoreductase</keyword>
<dbReference type="InterPro" id="IPR020904">
    <property type="entry name" value="Sc_DH/Rdtase_CS"/>
</dbReference>
<dbReference type="InterPro" id="IPR002347">
    <property type="entry name" value="SDR_fam"/>
</dbReference>
<comment type="similarity">
    <text evidence="1">Belongs to the short-chain dehydrogenases/reductases (SDR) family.</text>
</comment>
<organism evidence="3 4">
    <name type="scientific">Paenalkalicoccus suaedae</name>
    <dbReference type="NCBI Taxonomy" id="2592382"/>
    <lineage>
        <taxon>Bacteria</taxon>
        <taxon>Bacillati</taxon>
        <taxon>Bacillota</taxon>
        <taxon>Bacilli</taxon>
        <taxon>Bacillales</taxon>
        <taxon>Bacillaceae</taxon>
        <taxon>Paenalkalicoccus</taxon>
    </lineage>
</organism>
<accession>A0A859FCE0</accession>
<dbReference type="AlphaFoldDB" id="A0A859FCE0"/>
<evidence type="ECO:0000313" key="3">
    <source>
        <dbReference type="EMBL" id="QKS71013.1"/>
    </source>
</evidence>
<sequence>MEQVLVTGAANGIGKAIATYWSEKGARVYVTDVDRDGAKKVANELDNATAYSLDVGNPEEIEAFFQSVEEPFDIVINNAGLSTFTPLQELTVADWDNVLNVNLRGVFLVSKHASKTMKDGSSIINIASTRASMSEPDSEAYAASKGGIVALTHALAASLSEKHIRVNAISPGWIHTGDYGELEQSHHDMHWSGRVGKPSDVAELSYYLAKSVFINGEEIKIDGGMTKKMIY</sequence>
<dbReference type="Proteomes" id="UP000318138">
    <property type="component" value="Chromosome"/>
</dbReference>
<dbReference type="PROSITE" id="PS00061">
    <property type="entry name" value="ADH_SHORT"/>
    <property type="match status" value="1"/>
</dbReference>
<dbReference type="RefSeq" id="WP_176009050.1">
    <property type="nucleotide sequence ID" value="NZ_CP041372.2"/>
</dbReference>
<dbReference type="PANTHER" id="PTHR24321:SF8">
    <property type="entry name" value="ESTRADIOL 17-BETA-DEHYDROGENASE 8-RELATED"/>
    <property type="match status" value="1"/>
</dbReference>
<proteinExistence type="inferred from homology"/>
<name>A0A859FCE0_9BACI</name>
<dbReference type="Gene3D" id="3.40.50.720">
    <property type="entry name" value="NAD(P)-binding Rossmann-like Domain"/>
    <property type="match status" value="1"/>
</dbReference>
<protein>
    <submittedName>
        <fullName evidence="3">SDR family oxidoreductase</fullName>
    </submittedName>
</protein>
<dbReference type="InterPro" id="IPR036291">
    <property type="entry name" value="NAD(P)-bd_dom_sf"/>
</dbReference>
<gene>
    <name evidence="3" type="ORF">FLK61_30310</name>
</gene>
<reference evidence="4" key="1">
    <citation type="submission" date="2019-07" db="EMBL/GenBank/DDBJ databases">
        <title>Bacillus alkalisoli sp. nov. isolated from saline soil.</title>
        <authorList>
            <person name="Sun J.-Q."/>
            <person name="Xu L."/>
        </authorList>
    </citation>
    <scope>NUCLEOTIDE SEQUENCE [LARGE SCALE GENOMIC DNA]</scope>
    <source>
        <strain evidence="4">M4U3P1</strain>
    </source>
</reference>
<dbReference type="PANTHER" id="PTHR24321">
    <property type="entry name" value="DEHYDROGENASES, SHORT CHAIN"/>
    <property type="match status" value="1"/>
</dbReference>